<dbReference type="GO" id="GO:0005886">
    <property type="term" value="C:plasma membrane"/>
    <property type="evidence" value="ECO:0007669"/>
    <property type="project" value="TreeGrafter"/>
</dbReference>
<evidence type="ECO:0000256" key="3">
    <source>
        <dbReference type="ARBA" id="ARBA00022692"/>
    </source>
</evidence>
<evidence type="ECO:0000259" key="8">
    <source>
        <dbReference type="PROSITE" id="PS50850"/>
    </source>
</evidence>
<reference evidence="9 10" key="1">
    <citation type="submission" date="2016-04" db="EMBL/GenBank/DDBJ databases">
        <title>Draft genome of Fonsecaea erecta CBS 125763.</title>
        <authorList>
            <person name="Weiss V.A."/>
            <person name="Vicente V.A."/>
            <person name="Raittz R.T."/>
            <person name="Moreno L.F."/>
            <person name="De Souza E.M."/>
            <person name="Pedrosa F.O."/>
            <person name="Steffens M.B."/>
            <person name="Faoro H."/>
            <person name="Tadra-Sfeir M.Z."/>
            <person name="Najafzadeh M.J."/>
            <person name="Felipe M.S."/>
            <person name="Teixeira M."/>
            <person name="Sun J."/>
            <person name="Xi L."/>
            <person name="Gomes R."/>
            <person name="De Azevedo C.M."/>
            <person name="Salgado C.G."/>
            <person name="Da Silva M.B."/>
            <person name="Nascimento M.F."/>
            <person name="Queiroz-Telles F."/>
            <person name="Attili D.S."/>
            <person name="Gorbushina A."/>
        </authorList>
    </citation>
    <scope>NUCLEOTIDE SEQUENCE [LARGE SCALE GENOMIC DNA]</scope>
    <source>
        <strain evidence="9 10">CBS 125763</strain>
    </source>
</reference>
<sequence>MPDKPIRISALETDESSSTPNATPQATDNDNPSPQPYSLWAKSQKLGIVLLVASASCFSPLSSFIYYPALTEVAKNLHTTLSKVSLTITSYMIVSGVAPTLFGSMADQVGRRPVYLLMFTLYVVAKVGLAVQGTYPGLLLLRMLRSAGGSATIGLGYGVVGDVVAAFL</sequence>
<dbReference type="Proteomes" id="UP000078343">
    <property type="component" value="Unassembled WGS sequence"/>
</dbReference>
<feature type="domain" description="Major facilitator superfamily (MFS) profile" evidence="8">
    <location>
        <begin position="48"/>
        <end position="168"/>
    </location>
</feature>
<feature type="transmembrane region" description="Helical" evidence="7">
    <location>
        <begin position="81"/>
        <end position="102"/>
    </location>
</feature>
<evidence type="ECO:0000256" key="1">
    <source>
        <dbReference type="ARBA" id="ARBA00004141"/>
    </source>
</evidence>
<dbReference type="PANTHER" id="PTHR23502">
    <property type="entry name" value="MAJOR FACILITATOR SUPERFAMILY"/>
    <property type="match status" value="1"/>
</dbReference>
<comment type="caution">
    <text evidence="9">The sequence shown here is derived from an EMBL/GenBank/DDBJ whole genome shotgun (WGS) entry which is preliminary data.</text>
</comment>
<gene>
    <name evidence="9" type="ORF">AYL99_11297</name>
</gene>
<keyword evidence="3 7" id="KW-0812">Transmembrane</keyword>
<dbReference type="Pfam" id="PF07690">
    <property type="entry name" value="MFS_1"/>
    <property type="match status" value="1"/>
</dbReference>
<evidence type="ECO:0000313" key="9">
    <source>
        <dbReference type="EMBL" id="OAP54849.1"/>
    </source>
</evidence>
<dbReference type="InterPro" id="IPR020846">
    <property type="entry name" value="MFS_dom"/>
</dbReference>
<dbReference type="RefSeq" id="XP_018688216.1">
    <property type="nucleotide sequence ID" value="XM_018842803.1"/>
</dbReference>
<accession>A0A178Z522</accession>
<dbReference type="PROSITE" id="PS50850">
    <property type="entry name" value="MFS"/>
    <property type="match status" value="1"/>
</dbReference>
<evidence type="ECO:0000313" key="10">
    <source>
        <dbReference type="Proteomes" id="UP000078343"/>
    </source>
</evidence>
<dbReference type="GO" id="GO:0022857">
    <property type="term" value="F:transmembrane transporter activity"/>
    <property type="evidence" value="ECO:0007669"/>
    <property type="project" value="InterPro"/>
</dbReference>
<dbReference type="Gene3D" id="1.20.1720.10">
    <property type="entry name" value="Multidrug resistance protein D"/>
    <property type="match status" value="1"/>
</dbReference>
<comment type="subcellular location">
    <subcellularLocation>
        <location evidence="1">Membrane</location>
        <topology evidence="1">Multi-pass membrane protein</topology>
    </subcellularLocation>
</comment>
<dbReference type="PANTHER" id="PTHR23502:SF51">
    <property type="entry name" value="QUINIDINE RESISTANCE PROTEIN 1-RELATED"/>
    <property type="match status" value="1"/>
</dbReference>
<proteinExistence type="predicted"/>
<evidence type="ECO:0000256" key="5">
    <source>
        <dbReference type="ARBA" id="ARBA00023136"/>
    </source>
</evidence>
<feature type="transmembrane region" description="Helical" evidence="7">
    <location>
        <begin position="46"/>
        <end position="69"/>
    </location>
</feature>
<evidence type="ECO:0000256" key="6">
    <source>
        <dbReference type="SAM" id="MobiDB-lite"/>
    </source>
</evidence>
<name>A0A178Z522_9EURO</name>
<dbReference type="GeneID" id="30015465"/>
<dbReference type="SUPFAM" id="SSF103473">
    <property type="entry name" value="MFS general substrate transporter"/>
    <property type="match status" value="1"/>
</dbReference>
<dbReference type="InterPro" id="IPR011701">
    <property type="entry name" value="MFS"/>
</dbReference>
<feature type="region of interest" description="Disordered" evidence="6">
    <location>
        <begin position="1"/>
        <end position="34"/>
    </location>
</feature>
<feature type="compositionally biased region" description="Polar residues" evidence="6">
    <location>
        <begin position="16"/>
        <end position="32"/>
    </location>
</feature>
<evidence type="ECO:0000256" key="2">
    <source>
        <dbReference type="ARBA" id="ARBA00022448"/>
    </source>
</evidence>
<keyword evidence="10" id="KW-1185">Reference proteome</keyword>
<evidence type="ECO:0000256" key="4">
    <source>
        <dbReference type="ARBA" id="ARBA00022989"/>
    </source>
</evidence>
<protein>
    <recommendedName>
        <fullName evidence="8">Major facilitator superfamily (MFS) profile domain-containing protein</fullName>
    </recommendedName>
</protein>
<dbReference type="OrthoDB" id="4159967at2759"/>
<organism evidence="9 10">
    <name type="scientific">Fonsecaea erecta</name>
    <dbReference type="NCBI Taxonomy" id="1367422"/>
    <lineage>
        <taxon>Eukaryota</taxon>
        <taxon>Fungi</taxon>
        <taxon>Dikarya</taxon>
        <taxon>Ascomycota</taxon>
        <taxon>Pezizomycotina</taxon>
        <taxon>Eurotiomycetes</taxon>
        <taxon>Chaetothyriomycetidae</taxon>
        <taxon>Chaetothyriales</taxon>
        <taxon>Herpotrichiellaceae</taxon>
        <taxon>Fonsecaea</taxon>
    </lineage>
</organism>
<keyword evidence="2" id="KW-0813">Transport</keyword>
<keyword evidence="4 7" id="KW-1133">Transmembrane helix</keyword>
<dbReference type="EMBL" id="LVYI01000013">
    <property type="protein sequence ID" value="OAP54849.1"/>
    <property type="molecule type" value="Genomic_DNA"/>
</dbReference>
<dbReference type="InterPro" id="IPR036259">
    <property type="entry name" value="MFS_trans_sf"/>
</dbReference>
<feature type="transmembrane region" description="Helical" evidence="7">
    <location>
        <begin position="114"/>
        <end position="135"/>
    </location>
</feature>
<evidence type="ECO:0000256" key="7">
    <source>
        <dbReference type="SAM" id="Phobius"/>
    </source>
</evidence>
<dbReference type="AlphaFoldDB" id="A0A178Z522"/>
<keyword evidence="5 7" id="KW-0472">Membrane</keyword>